<organism evidence="1 2">
    <name type="scientific">Wolfiporia cocos (strain MD-104)</name>
    <name type="common">Brown rot fungus</name>
    <dbReference type="NCBI Taxonomy" id="742152"/>
    <lineage>
        <taxon>Eukaryota</taxon>
        <taxon>Fungi</taxon>
        <taxon>Dikarya</taxon>
        <taxon>Basidiomycota</taxon>
        <taxon>Agaricomycotina</taxon>
        <taxon>Agaricomycetes</taxon>
        <taxon>Polyporales</taxon>
        <taxon>Phaeolaceae</taxon>
        <taxon>Wolfiporia</taxon>
    </lineage>
</organism>
<dbReference type="AlphaFoldDB" id="A0A2H3J1W5"/>
<accession>A0A2H3J1W5</accession>
<name>A0A2H3J1W5_WOLCO</name>
<protein>
    <submittedName>
        <fullName evidence="1">Uncharacterized protein</fullName>
    </submittedName>
</protein>
<proteinExistence type="predicted"/>
<keyword evidence="2" id="KW-1185">Reference proteome</keyword>
<dbReference type="EMBL" id="KB467854">
    <property type="protein sequence ID" value="PCH35685.1"/>
    <property type="molecule type" value="Genomic_DNA"/>
</dbReference>
<evidence type="ECO:0000313" key="1">
    <source>
        <dbReference type="EMBL" id="PCH35685.1"/>
    </source>
</evidence>
<reference evidence="1 2" key="1">
    <citation type="journal article" date="2012" name="Science">
        <title>The Paleozoic origin of enzymatic lignin decomposition reconstructed from 31 fungal genomes.</title>
        <authorList>
            <person name="Floudas D."/>
            <person name="Binder M."/>
            <person name="Riley R."/>
            <person name="Barry K."/>
            <person name="Blanchette R.A."/>
            <person name="Henrissat B."/>
            <person name="Martinez A.T."/>
            <person name="Otillar R."/>
            <person name="Spatafora J.W."/>
            <person name="Yadav J.S."/>
            <person name="Aerts A."/>
            <person name="Benoit I."/>
            <person name="Boyd A."/>
            <person name="Carlson A."/>
            <person name="Copeland A."/>
            <person name="Coutinho P.M."/>
            <person name="de Vries R.P."/>
            <person name="Ferreira P."/>
            <person name="Findley K."/>
            <person name="Foster B."/>
            <person name="Gaskell J."/>
            <person name="Glotzer D."/>
            <person name="Gorecki P."/>
            <person name="Heitman J."/>
            <person name="Hesse C."/>
            <person name="Hori C."/>
            <person name="Igarashi K."/>
            <person name="Jurgens J.A."/>
            <person name="Kallen N."/>
            <person name="Kersten P."/>
            <person name="Kohler A."/>
            <person name="Kuees U."/>
            <person name="Kumar T.K.A."/>
            <person name="Kuo A."/>
            <person name="LaButti K."/>
            <person name="Larrondo L.F."/>
            <person name="Lindquist E."/>
            <person name="Ling A."/>
            <person name="Lombard V."/>
            <person name="Lucas S."/>
            <person name="Lundell T."/>
            <person name="Martin R."/>
            <person name="McLaughlin D.J."/>
            <person name="Morgenstern I."/>
            <person name="Morin E."/>
            <person name="Murat C."/>
            <person name="Nagy L.G."/>
            <person name="Nolan M."/>
            <person name="Ohm R.A."/>
            <person name="Patyshakuliyeva A."/>
            <person name="Rokas A."/>
            <person name="Ruiz-Duenas F.J."/>
            <person name="Sabat G."/>
            <person name="Salamov A."/>
            <person name="Samejima M."/>
            <person name="Schmutz J."/>
            <person name="Slot J.C."/>
            <person name="St John F."/>
            <person name="Stenlid J."/>
            <person name="Sun H."/>
            <person name="Sun S."/>
            <person name="Syed K."/>
            <person name="Tsang A."/>
            <person name="Wiebenga A."/>
            <person name="Young D."/>
            <person name="Pisabarro A."/>
            <person name="Eastwood D.C."/>
            <person name="Martin F."/>
            <person name="Cullen D."/>
            <person name="Grigoriev I.V."/>
            <person name="Hibbett D.S."/>
        </authorList>
    </citation>
    <scope>NUCLEOTIDE SEQUENCE [LARGE SCALE GENOMIC DNA]</scope>
    <source>
        <strain evidence="1 2">MD-104</strain>
    </source>
</reference>
<feature type="non-terminal residue" evidence="1">
    <location>
        <position position="1"/>
    </location>
</feature>
<gene>
    <name evidence="1" type="ORF">WOLCODRAFT_28066</name>
</gene>
<dbReference type="Proteomes" id="UP000218811">
    <property type="component" value="Unassembled WGS sequence"/>
</dbReference>
<sequence>FVPSCDVGNPLRSAIKHTLFSLQANLRHTHRDTATSVRGSLILAARVSLDAERAVCLTNKLDASPKLWHRCASFESGMLVPLTLLCTFLAPLEQHQ</sequence>
<evidence type="ECO:0000313" key="2">
    <source>
        <dbReference type="Proteomes" id="UP000218811"/>
    </source>
</evidence>